<dbReference type="InterPro" id="IPR000594">
    <property type="entry name" value="ThiF_NAD_FAD-bd"/>
</dbReference>
<dbReference type="GO" id="GO:0008641">
    <property type="term" value="F:ubiquitin-like modifier activating enzyme activity"/>
    <property type="evidence" value="ECO:0007669"/>
    <property type="project" value="InterPro"/>
</dbReference>
<sequence length="209" mass="23890">MEEVDLDLRDKILKRQKNDDNQIFKNSKVSILGCGGLGSNVAMILARAGIGEIYLYDFDKVEYSNLNRQNYKISDIGKEKVLATKKIIEETIPYTKIHAKNMFLDEKNMDEIVENTDYFIEAFDNKESKVMAFDYFSKKENKFLFTASGMAGLGDISDIMVKKINNITMVGDFKSDANKDGLYLAYVSIMASLEALECLKKIRKDYYGR</sequence>
<dbReference type="SUPFAM" id="SSF69572">
    <property type="entry name" value="Activating enzymes of the ubiquitin-like proteins"/>
    <property type="match status" value="1"/>
</dbReference>
<proteinExistence type="predicted"/>
<dbReference type="NCBIfam" id="NF006395">
    <property type="entry name" value="PRK08644.1"/>
    <property type="match status" value="1"/>
</dbReference>
<evidence type="ECO:0000313" key="2">
    <source>
        <dbReference type="EMBL" id="EEB36781.1"/>
    </source>
</evidence>
<dbReference type="GO" id="GO:0061504">
    <property type="term" value="P:cyclic threonylcarbamoyladenosine biosynthetic process"/>
    <property type="evidence" value="ECO:0007669"/>
    <property type="project" value="TreeGrafter"/>
</dbReference>
<dbReference type="Proteomes" id="UP000005451">
    <property type="component" value="Unassembled WGS sequence"/>
</dbReference>
<comment type="caution">
    <text evidence="2">The sequence shown here is derived from an EMBL/GenBank/DDBJ whole genome shotgun (WGS) entry which is preliminary data.</text>
</comment>
<dbReference type="PANTHER" id="PTHR43267:SF3">
    <property type="entry name" value="THIF PROTEIN"/>
    <property type="match status" value="1"/>
</dbReference>
<dbReference type="eggNOG" id="COG0476">
    <property type="taxonomic scope" value="Bacteria"/>
</dbReference>
<reference evidence="2 3" key="1">
    <citation type="submission" date="2008-09" db="EMBL/GenBank/DDBJ databases">
        <authorList>
            <person name="Fulton L."/>
            <person name="Clifton S."/>
            <person name="Fulton B."/>
            <person name="Xu J."/>
            <person name="Minx P."/>
            <person name="Pepin K.H."/>
            <person name="Johnson M."/>
            <person name="Thiruvilangam P."/>
            <person name="Bhonagiri V."/>
            <person name="Nash W.E."/>
            <person name="Mardis E.R."/>
            <person name="Wilson R.K."/>
        </authorList>
    </citation>
    <scope>NUCLEOTIDE SEQUENCE [LARGE SCALE GENOMIC DNA]</scope>
    <source>
        <strain evidence="2 3">DSM 7454</strain>
    </source>
</reference>
<gene>
    <name evidence="2" type="primary">thiF</name>
    <name evidence="2" type="ORF">ANHYDRO_00382</name>
</gene>
<name>B6W726_9FIRM</name>
<dbReference type="Pfam" id="PF00899">
    <property type="entry name" value="ThiF"/>
    <property type="match status" value="1"/>
</dbReference>
<dbReference type="STRING" id="561177.ANHYDRO_00382"/>
<feature type="domain" description="THIF-type NAD/FAD binding fold" evidence="1">
    <location>
        <begin position="18"/>
        <end position="203"/>
    </location>
</feature>
<organism evidence="2 3">
    <name type="scientific">Anaerococcus hydrogenalis DSM 7454</name>
    <dbReference type="NCBI Taxonomy" id="561177"/>
    <lineage>
        <taxon>Bacteria</taxon>
        <taxon>Bacillati</taxon>
        <taxon>Bacillota</taxon>
        <taxon>Tissierellia</taxon>
        <taxon>Tissierellales</taxon>
        <taxon>Peptoniphilaceae</taxon>
        <taxon>Anaerococcus</taxon>
    </lineage>
</organism>
<dbReference type="PANTHER" id="PTHR43267">
    <property type="entry name" value="TRNA THREONYLCARBAMOYLADENOSINE DEHYDRATASE"/>
    <property type="match status" value="1"/>
</dbReference>
<dbReference type="AlphaFoldDB" id="B6W726"/>
<accession>B6W726</accession>
<evidence type="ECO:0000313" key="3">
    <source>
        <dbReference type="Proteomes" id="UP000005451"/>
    </source>
</evidence>
<dbReference type="EMBL" id="ABXA01000010">
    <property type="protein sequence ID" value="EEB36781.1"/>
    <property type="molecule type" value="Genomic_DNA"/>
</dbReference>
<dbReference type="InterPro" id="IPR035985">
    <property type="entry name" value="Ubiquitin-activating_enz"/>
</dbReference>
<dbReference type="NCBIfam" id="TIGR02354">
    <property type="entry name" value="thiF_fam2"/>
    <property type="match status" value="1"/>
</dbReference>
<evidence type="ECO:0000259" key="1">
    <source>
        <dbReference type="Pfam" id="PF00899"/>
    </source>
</evidence>
<reference evidence="2 3" key="2">
    <citation type="submission" date="2008-10" db="EMBL/GenBank/DDBJ databases">
        <title>Draft genome sequence of Anaerococcus hydrogenalis (DSM 7454).</title>
        <authorList>
            <person name="Sudarsanam P."/>
            <person name="Ley R."/>
            <person name="Guruge J."/>
            <person name="Turnbaugh P.J."/>
            <person name="Mahowald M."/>
            <person name="Liep D."/>
            <person name="Gordon J."/>
        </authorList>
    </citation>
    <scope>NUCLEOTIDE SEQUENCE [LARGE SCALE GENOMIC DNA]</scope>
    <source>
        <strain evidence="2 3">DSM 7454</strain>
    </source>
</reference>
<dbReference type="GO" id="GO:0061503">
    <property type="term" value="F:tRNA threonylcarbamoyladenosine dehydratase"/>
    <property type="evidence" value="ECO:0007669"/>
    <property type="project" value="TreeGrafter"/>
</dbReference>
<protein>
    <submittedName>
        <fullName evidence="2">Thiamine biosynthesis protein ThiF</fullName>
    </submittedName>
</protein>
<dbReference type="InterPro" id="IPR012729">
    <property type="entry name" value="ThiF_fam2"/>
</dbReference>
<dbReference type="Gene3D" id="3.40.50.720">
    <property type="entry name" value="NAD(P)-binding Rossmann-like Domain"/>
    <property type="match status" value="1"/>
</dbReference>
<dbReference type="InterPro" id="IPR045886">
    <property type="entry name" value="ThiF/MoeB/HesA"/>
</dbReference>